<sequence>MKKYFWPSATSVAMDNGRQRAHSASSLKSLSLYAPGQKWSNRQARSTPELRLYMQQSMLSGLNTTVPQSLIPQDFNSCHKPRKKPRHDRRASRGFCRECCTLKLFLVILQLLIGATISGVAFYLYFFSTQSLKIRETSFWAGIPLFLAGVLGIYHCANDYENYIGSTKHFILKAACFLLSLVCIFICLVASTFPVIHIARLYTFNHCENVANDCLCYGSHDQTSRLFTYKELGDCDLLFCLIKILLIVESSACILGSIISFWYVILLWRSKYGGIYSGIRYSSTSNGHVQRGVV</sequence>
<reference evidence="6 7" key="1">
    <citation type="journal article" date="2017" name="Nat. Ecol. Evol.">
        <title>Scallop genome provides insights into evolution of bilaterian karyotype and development.</title>
        <authorList>
            <person name="Wang S."/>
            <person name="Zhang J."/>
            <person name="Jiao W."/>
            <person name="Li J."/>
            <person name="Xun X."/>
            <person name="Sun Y."/>
            <person name="Guo X."/>
            <person name="Huan P."/>
            <person name="Dong B."/>
            <person name="Zhang L."/>
            <person name="Hu X."/>
            <person name="Sun X."/>
            <person name="Wang J."/>
            <person name="Zhao C."/>
            <person name="Wang Y."/>
            <person name="Wang D."/>
            <person name="Huang X."/>
            <person name="Wang R."/>
            <person name="Lv J."/>
            <person name="Li Y."/>
            <person name="Zhang Z."/>
            <person name="Liu B."/>
            <person name="Lu W."/>
            <person name="Hui Y."/>
            <person name="Liang J."/>
            <person name="Zhou Z."/>
            <person name="Hou R."/>
            <person name="Li X."/>
            <person name="Liu Y."/>
            <person name="Li H."/>
            <person name="Ning X."/>
            <person name="Lin Y."/>
            <person name="Zhao L."/>
            <person name="Xing Q."/>
            <person name="Dou J."/>
            <person name="Li Y."/>
            <person name="Mao J."/>
            <person name="Guo H."/>
            <person name="Dou H."/>
            <person name="Li T."/>
            <person name="Mu C."/>
            <person name="Jiang W."/>
            <person name="Fu Q."/>
            <person name="Fu X."/>
            <person name="Miao Y."/>
            <person name="Liu J."/>
            <person name="Yu Q."/>
            <person name="Li R."/>
            <person name="Liao H."/>
            <person name="Li X."/>
            <person name="Kong Y."/>
            <person name="Jiang Z."/>
            <person name="Chourrout D."/>
            <person name="Li R."/>
            <person name="Bao Z."/>
        </authorList>
    </citation>
    <scope>NUCLEOTIDE SEQUENCE [LARGE SCALE GENOMIC DNA]</scope>
    <source>
        <strain evidence="6 7">PY_sf001</strain>
    </source>
</reference>
<dbReference type="GO" id="GO:0042383">
    <property type="term" value="C:sarcolemma"/>
    <property type="evidence" value="ECO:0007669"/>
    <property type="project" value="TreeGrafter"/>
</dbReference>
<feature type="transmembrane region" description="Helical" evidence="5">
    <location>
        <begin position="104"/>
        <end position="126"/>
    </location>
</feature>
<feature type="transmembrane region" description="Helical" evidence="5">
    <location>
        <begin position="170"/>
        <end position="196"/>
    </location>
</feature>
<evidence type="ECO:0000256" key="1">
    <source>
        <dbReference type="ARBA" id="ARBA00004141"/>
    </source>
</evidence>
<evidence type="ECO:0000256" key="3">
    <source>
        <dbReference type="ARBA" id="ARBA00022989"/>
    </source>
</evidence>
<dbReference type="PANTHER" id="PTHR15260">
    <property type="entry name" value="SARCOSPAN"/>
    <property type="match status" value="1"/>
</dbReference>
<keyword evidence="7" id="KW-1185">Reference proteome</keyword>
<keyword evidence="2 5" id="KW-0812">Transmembrane</keyword>
<protein>
    <submittedName>
        <fullName evidence="6">Sarcospan</fullName>
    </submittedName>
</protein>
<evidence type="ECO:0000256" key="5">
    <source>
        <dbReference type="SAM" id="Phobius"/>
    </source>
</evidence>
<comment type="subcellular location">
    <subcellularLocation>
        <location evidence="1">Membrane</location>
        <topology evidence="1">Multi-pass membrane protein</topology>
    </subcellularLocation>
</comment>
<dbReference type="EMBL" id="NEDP02000459">
    <property type="protein sequence ID" value="OWF55849.1"/>
    <property type="molecule type" value="Genomic_DNA"/>
</dbReference>
<proteinExistence type="predicted"/>
<gene>
    <name evidence="6" type="ORF">KP79_PYT11629</name>
</gene>
<dbReference type="AlphaFoldDB" id="A0A210R4B6"/>
<dbReference type="STRING" id="6573.A0A210R4B6"/>
<feature type="transmembrane region" description="Helical" evidence="5">
    <location>
        <begin position="138"/>
        <end position="158"/>
    </location>
</feature>
<dbReference type="GO" id="GO:0016010">
    <property type="term" value="C:dystrophin-associated glycoprotein complex"/>
    <property type="evidence" value="ECO:0007669"/>
    <property type="project" value="InterPro"/>
</dbReference>
<evidence type="ECO:0000256" key="4">
    <source>
        <dbReference type="ARBA" id="ARBA00023136"/>
    </source>
</evidence>
<name>A0A210R4B6_MIZYE</name>
<evidence type="ECO:0000313" key="6">
    <source>
        <dbReference type="EMBL" id="OWF55849.1"/>
    </source>
</evidence>
<dbReference type="Proteomes" id="UP000242188">
    <property type="component" value="Unassembled WGS sequence"/>
</dbReference>
<dbReference type="PANTHER" id="PTHR15260:SF1">
    <property type="entry name" value="SARCOSPAN"/>
    <property type="match status" value="1"/>
</dbReference>
<organism evidence="6 7">
    <name type="scientific">Mizuhopecten yessoensis</name>
    <name type="common">Japanese scallop</name>
    <name type="synonym">Patinopecten yessoensis</name>
    <dbReference type="NCBI Taxonomy" id="6573"/>
    <lineage>
        <taxon>Eukaryota</taxon>
        <taxon>Metazoa</taxon>
        <taxon>Spiralia</taxon>
        <taxon>Lophotrochozoa</taxon>
        <taxon>Mollusca</taxon>
        <taxon>Bivalvia</taxon>
        <taxon>Autobranchia</taxon>
        <taxon>Pteriomorphia</taxon>
        <taxon>Pectinida</taxon>
        <taxon>Pectinoidea</taxon>
        <taxon>Pectinidae</taxon>
        <taxon>Mizuhopecten</taxon>
    </lineage>
</organism>
<keyword evidence="3 5" id="KW-1133">Transmembrane helix</keyword>
<comment type="caution">
    <text evidence="6">The sequence shown here is derived from an EMBL/GenBank/DDBJ whole genome shotgun (WGS) entry which is preliminary data.</text>
</comment>
<accession>A0A210R4B6</accession>
<evidence type="ECO:0000313" key="7">
    <source>
        <dbReference type="Proteomes" id="UP000242188"/>
    </source>
</evidence>
<keyword evidence="4 5" id="KW-0472">Membrane</keyword>
<dbReference type="InterPro" id="IPR030429">
    <property type="entry name" value="Sarcospan"/>
</dbReference>
<dbReference type="InterPro" id="IPR007237">
    <property type="entry name" value="CD20-like"/>
</dbReference>
<feature type="transmembrane region" description="Helical" evidence="5">
    <location>
        <begin position="244"/>
        <end position="268"/>
    </location>
</feature>
<evidence type="ECO:0000256" key="2">
    <source>
        <dbReference type="ARBA" id="ARBA00022692"/>
    </source>
</evidence>
<dbReference type="OrthoDB" id="10027693at2759"/>
<dbReference type="Pfam" id="PF04103">
    <property type="entry name" value="CD20"/>
    <property type="match status" value="1"/>
</dbReference>